<proteinExistence type="predicted"/>
<feature type="domain" description="Response regulatory" evidence="2">
    <location>
        <begin position="4"/>
        <end position="122"/>
    </location>
</feature>
<name>A0A0D0LM99_VARPD</name>
<comment type="caution">
    <text evidence="3">The sequence shown here is derived from an EMBL/GenBank/DDBJ whole genome shotgun (WGS) entry which is preliminary data.</text>
</comment>
<dbReference type="InterPro" id="IPR051015">
    <property type="entry name" value="EvgA-like"/>
</dbReference>
<reference evidence="3 4" key="1">
    <citation type="submission" date="2014-12" db="EMBL/GenBank/DDBJ databases">
        <title>16Stimator: statistical estimation of ribosomal gene copy numbers from draft genome assemblies.</title>
        <authorList>
            <person name="Perisin M.A."/>
            <person name="Vetter M."/>
            <person name="Gilbert J.A."/>
            <person name="Bergelson J."/>
        </authorList>
    </citation>
    <scope>NUCLEOTIDE SEQUENCE [LARGE SCALE GENOMIC DNA]</scope>
    <source>
        <strain evidence="3 4">MEDvA23</strain>
    </source>
</reference>
<accession>A0A0D0LM99</accession>
<feature type="modified residue" description="4-aspartylphosphate" evidence="1">
    <location>
        <position position="57"/>
    </location>
</feature>
<dbReference type="CDD" id="cd00156">
    <property type="entry name" value="REC"/>
    <property type="match status" value="1"/>
</dbReference>
<dbReference type="PROSITE" id="PS50110">
    <property type="entry name" value="RESPONSE_REGULATORY"/>
    <property type="match status" value="1"/>
</dbReference>
<keyword evidence="1" id="KW-0597">Phosphoprotein</keyword>
<dbReference type="Pfam" id="PF00072">
    <property type="entry name" value="Response_reg"/>
    <property type="match status" value="1"/>
</dbReference>
<dbReference type="AlphaFoldDB" id="A0A0D0LM99"/>
<dbReference type="PANTHER" id="PTHR45566">
    <property type="entry name" value="HTH-TYPE TRANSCRIPTIONAL REGULATOR YHJB-RELATED"/>
    <property type="match status" value="1"/>
</dbReference>
<dbReference type="Proteomes" id="UP000032067">
    <property type="component" value="Unassembled WGS sequence"/>
</dbReference>
<evidence type="ECO:0000256" key="1">
    <source>
        <dbReference type="PROSITE-ProRule" id="PRU00169"/>
    </source>
</evidence>
<dbReference type="GO" id="GO:0000160">
    <property type="term" value="P:phosphorelay signal transduction system"/>
    <property type="evidence" value="ECO:0007669"/>
    <property type="project" value="InterPro"/>
</dbReference>
<dbReference type="SUPFAM" id="SSF52172">
    <property type="entry name" value="CheY-like"/>
    <property type="match status" value="1"/>
</dbReference>
<dbReference type="PANTHER" id="PTHR45566:SF1">
    <property type="entry name" value="HTH-TYPE TRANSCRIPTIONAL REGULATOR YHJB-RELATED"/>
    <property type="match status" value="1"/>
</dbReference>
<sequence>MALIAFLVEDNKTIRDQLIPTLEELTNARVLGAAETELEAVHWMTTHDGMWDIAVVDMFLKEGSGLGVLRGCKDRKPHQRVVILSNYATPDIRAQCLALGADAIFDKSTELEALFQFMGSMPGNGTATSSS</sequence>
<dbReference type="RefSeq" id="WP_042582350.1">
    <property type="nucleotide sequence ID" value="NZ_JXQQ01000114.1"/>
</dbReference>
<organism evidence="3 4">
    <name type="scientific">Variovorax paradoxus</name>
    <dbReference type="NCBI Taxonomy" id="34073"/>
    <lineage>
        <taxon>Bacteria</taxon>
        <taxon>Pseudomonadati</taxon>
        <taxon>Pseudomonadota</taxon>
        <taxon>Betaproteobacteria</taxon>
        <taxon>Burkholderiales</taxon>
        <taxon>Comamonadaceae</taxon>
        <taxon>Variovorax</taxon>
    </lineage>
</organism>
<dbReference type="Gene3D" id="3.40.50.2300">
    <property type="match status" value="1"/>
</dbReference>
<dbReference type="InterPro" id="IPR011006">
    <property type="entry name" value="CheY-like_superfamily"/>
</dbReference>
<dbReference type="EMBL" id="JXQQ01000114">
    <property type="protein sequence ID" value="KIQ18510.1"/>
    <property type="molecule type" value="Genomic_DNA"/>
</dbReference>
<evidence type="ECO:0000313" key="3">
    <source>
        <dbReference type="EMBL" id="KIQ18510.1"/>
    </source>
</evidence>
<dbReference type="OrthoDB" id="8562345at2"/>
<gene>
    <name evidence="3" type="ORF">RT97_29115</name>
</gene>
<dbReference type="InterPro" id="IPR001789">
    <property type="entry name" value="Sig_transdc_resp-reg_receiver"/>
</dbReference>
<protein>
    <submittedName>
        <fullName evidence="3">Chemotaxis protein CheY</fullName>
    </submittedName>
</protein>
<evidence type="ECO:0000259" key="2">
    <source>
        <dbReference type="PROSITE" id="PS50110"/>
    </source>
</evidence>
<evidence type="ECO:0000313" key="4">
    <source>
        <dbReference type="Proteomes" id="UP000032067"/>
    </source>
</evidence>
<dbReference type="SMART" id="SM00448">
    <property type="entry name" value="REC"/>
    <property type="match status" value="1"/>
</dbReference>